<dbReference type="AlphaFoldDB" id="A0AAV5JSX3"/>
<dbReference type="Proteomes" id="UP001054252">
    <property type="component" value="Unassembled WGS sequence"/>
</dbReference>
<protein>
    <recommendedName>
        <fullName evidence="2">DUF7950 domain-containing protein</fullName>
    </recommendedName>
</protein>
<dbReference type="PANTHER" id="PTHR33595">
    <property type="entry name" value="VON WILLEBRAND FACTOR A DOMAIN PROTEIN"/>
    <property type="match status" value="1"/>
</dbReference>
<accession>A0AAV5JSX3</accession>
<feature type="compositionally biased region" description="Low complexity" evidence="1">
    <location>
        <begin position="63"/>
        <end position="76"/>
    </location>
</feature>
<comment type="caution">
    <text evidence="3">The sequence shown here is derived from an EMBL/GenBank/DDBJ whole genome shotgun (WGS) entry which is preliminary data.</text>
</comment>
<evidence type="ECO:0000313" key="3">
    <source>
        <dbReference type="EMBL" id="GKV13830.1"/>
    </source>
</evidence>
<evidence type="ECO:0000313" key="4">
    <source>
        <dbReference type="Proteomes" id="UP001054252"/>
    </source>
</evidence>
<sequence length="290" mass="32423">MNSRGGCCIARYAGGGVYDLSKVDRVMLRFRPIAPKPVPGGTVSPKEKSELNSKAGRGKRRNSNSNNNNNNNNSPKKCNRRRRRVSSEEKGKSLGARDQSMVTLPLLPEIPDPKETPSSVSPENQHKIPTWLSFRQGNHNQMLFDESTGRTRKVVVAPEEVRTVRSYVTVECVMDTWVVGDGLGSNDEEKKVNLARDTCPGFISDGMGRVTWMNEAYRKMVDGEGADMMVWLVMKERPMLKYPAFTCRVRVQYTCGMVKGSLTLPCDVWRMDGGGFAWRLDIKAALCLGR</sequence>
<reference evidence="3 4" key="1">
    <citation type="journal article" date="2021" name="Commun. Biol.">
        <title>The genome of Shorea leprosula (Dipterocarpaceae) highlights the ecological relevance of drought in aseasonal tropical rainforests.</title>
        <authorList>
            <person name="Ng K.K.S."/>
            <person name="Kobayashi M.J."/>
            <person name="Fawcett J.A."/>
            <person name="Hatakeyama M."/>
            <person name="Paape T."/>
            <person name="Ng C.H."/>
            <person name="Ang C.C."/>
            <person name="Tnah L.H."/>
            <person name="Lee C.T."/>
            <person name="Nishiyama T."/>
            <person name="Sese J."/>
            <person name="O'Brien M.J."/>
            <person name="Copetti D."/>
            <person name="Mohd Noor M.I."/>
            <person name="Ong R.C."/>
            <person name="Putra M."/>
            <person name="Sireger I.Z."/>
            <person name="Indrioko S."/>
            <person name="Kosugi Y."/>
            <person name="Izuno A."/>
            <person name="Isagi Y."/>
            <person name="Lee S.L."/>
            <person name="Shimizu K.K."/>
        </authorList>
    </citation>
    <scope>NUCLEOTIDE SEQUENCE [LARGE SCALE GENOMIC DNA]</scope>
    <source>
        <strain evidence="3">214</strain>
    </source>
</reference>
<dbReference type="InterPro" id="IPR057710">
    <property type="entry name" value="DUF7950"/>
</dbReference>
<organism evidence="3 4">
    <name type="scientific">Rubroshorea leprosula</name>
    <dbReference type="NCBI Taxonomy" id="152421"/>
    <lineage>
        <taxon>Eukaryota</taxon>
        <taxon>Viridiplantae</taxon>
        <taxon>Streptophyta</taxon>
        <taxon>Embryophyta</taxon>
        <taxon>Tracheophyta</taxon>
        <taxon>Spermatophyta</taxon>
        <taxon>Magnoliopsida</taxon>
        <taxon>eudicotyledons</taxon>
        <taxon>Gunneridae</taxon>
        <taxon>Pentapetalae</taxon>
        <taxon>rosids</taxon>
        <taxon>malvids</taxon>
        <taxon>Malvales</taxon>
        <taxon>Dipterocarpaceae</taxon>
        <taxon>Rubroshorea</taxon>
    </lineage>
</organism>
<keyword evidence="4" id="KW-1185">Reference proteome</keyword>
<feature type="region of interest" description="Disordered" evidence="1">
    <location>
        <begin position="33"/>
        <end position="125"/>
    </location>
</feature>
<name>A0AAV5JSX3_9ROSI</name>
<dbReference type="PANTHER" id="PTHR33595:SF7">
    <property type="entry name" value="OS12G0242500 PROTEIN"/>
    <property type="match status" value="1"/>
</dbReference>
<dbReference type="EMBL" id="BPVZ01000039">
    <property type="protein sequence ID" value="GKV13830.1"/>
    <property type="molecule type" value="Genomic_DNA"/>
</dbReference>
<gene>
    <name evidence="3" type="ORF">SLEP1_g24803</name>
</gene>
<evidence type="ECO:0000259" key="2">
    <source>
        <dbReference type="Pfam" id="PF25821"/>
    </source>
</evidence>
<proteinExistence type="predicted"/>
<evidence type="ECO:0000256" key="1">
    <source>
        <dbReference type="SAM" id="MobiDB-lite"/>
    </source>
</evidence>
<feature type="domain" description="DUF7950" evidence="2">
    <location>
        <begin position="165"/>
        <end position="287"/>
    </location>
</feature>
<dbReference type="Pfam" id="PF25821">
    <property type="entry name" value="DUF7950"/>
    <property type="match status" value="1"/>
</dbReference>